<dbReference type="FunFam" id="3.90.650.10:FF:000011">
    <property type="entry name" value="Phosphoribosylformylglycinamidine cyclo-ligase"/>
    <property type="match status" value="1"/>
</dbReference>
<keyword evidence="9" id="KW-0658">Purine biosynthesis</keyword>
<dbReference type="GO" id="GO:0046084">
    <property type="term" value="P:adenine biosynthetic process"/>
    <property type="evidence" value="ECO:0007669"/>
    <property type="project" value="TreeGrafter"/>
</dbReference>
<dbReference type="Proteomes" id="UP000005798">
    <property type="component" value="Unassembled WGS sequence"/>
</dbReference>
<name>B0N3F7_9FIRM</name>
<comment type="pathway">
    <text evidence="2">Purine metabolism; IMP biosynthesis via de novo pathway; 5-amino-1-(5-phospho-D-ribosyl)imidazole from N(2)-formyl-N(1)-(5-phospho-D-ribosyl)glycinamide: step 2/2.</text>
</comment>
<comment type="caution">
    <text evidence="16">The sequence shown here is derived from an EMBL/GenBank/DDBJ whole genome shotgun (WGS) entry which is preliminary data.</text>
</comment>
<dbReference type="PANTHER" id="PTHR10520:SF12">
    <property type="entry name" value="TRIFUNCTIONAL PURINE BIOSYNTHETIC PROTEIN ADENOSINE-3"/>
    <property type="match status" value="1"/>
</dbReference>
<dbReference type="NCBIfam" id="TIGR00878">
    <property type="entry name" value="purM"/>
    <property type="match status" value="1"/>
</dbReference>
<dbReference type="EC" id="6.3.3.1" evidence="4"/>
<dbReference type="PANTHER" id="PTHR10520">
    <property type="entry name" value="TRIFUNCTIONAL PURINE BIOSYNTHETIC PROTEIN ADENOSINE-3-RELATED"/>
    <property type="match status" value="1"/>
</dbReference>
<dbReference type="eggNOG" id="COG0150">
    <property type="taxonomic scope" value="Bacteria"/>
</dbReference>
<dbReference type="Gene3D" id="3.90.650.10">
    <property type="entry name" value="PurM-like C-terminal domain"/>
    <property type="match status" value="1"/>
</dbReference>
<dbReference type="GO" id="GO:0006189">
    <property type="term" value="P:'de novo' IMP biosynthetic process"/>
    <property type="evidence" value="ECO:0007669"/>
    <property type="project" value="UniProtKB-UniPathway"/>
</dbReference>
<evidence type="ECO:0000313" key="16">
    <source>
        <dbReference type="EMBL" id="EDS18979.1"/>
    </source>
</evidence>
<evidence type="ECO:0000256" key="3">
    <source>
        <dbReference type="ARBA" id="ARBA00010280"/>
    </source>
</evidence>
<evidence type="ECO:0000259" key="15">
    <source>
        <dbReference type="PROSITE" id="PS50943"/>
    </source>
</evidence>
<dbReference type="InterPro" id="IPR010918">
    <property type="entry name" value="PurM-like_C_dom"/>
</dbReference>
<evidence type="ECO:0000256" key="12">
    <source>
        <dbReference type="ARBA" id="ARBA00032931"/>
    </source>
</evidence>
<evidence type="ECO:0000313" key="17">
    <source>
        <dbReference type="Proteomes" id="UP000005798"/>
    </source>
</evidence>
<dbReference type="Gene3D" id="1.10.260.40">
    <property type="entry name" value="lambda repressor-like DNA-binding domains"/>
    <property type="match status" value="1"/>
</dbReference>
<dbReference type="Gene3D" id="3.30.1330.10">
    <property type="entry name" value="PurM-like, N-terminal domain"/>
    <property type="match status" value="1"/>
</dbReference>
<dbReference type="CDD" id="cd02196">
    <property type="entry name" value="PurM"/>
    <property type="match status" value="1"/>
</dbReference>
<dbReference type="SMART" id="SM00530">
    <property type="entry name" value="HTH_XRE"/>
    <property type="match status" value="1"/>
</dbReference>
<dbReference type="Pfam" id="PF02769">
    <property type="entry name" value="AIRS_C"/>
    <property type="match status" value="1"/>
</dbReference>
<evidence type="ECO:0000256" key="9">
    <source>
        <dbReference type="ARBA" id="ARBA00022755"/>
    </source>
</evidence>
<keyword evidence="6" id="KW-0963">Cytoplasm</keyword>
<comment type="catalytic activity">
    <reaction evidence="14">
        <text>2-formamido-N(1)-(5-O-phospho-beta-D-ribosyl)acetamidine + ATP = 5-amino-1-(5-phospho-beta-D-ribosyl)imidazole + ADP + phosphate + H(+)</text>
        <dbReference type="Rhea" id="RHEA:23032"/>
        <dbReference type="ChEBI" id="CHEBI:15378"/>
        <dbReference type="ChEBI" id="CHEBI:30616"/>
        <dbReference type="ChEBI" id="CHEBI:43474"/>
        <dbReference type="ChEBI" id="CHEBI:137981"/>
        <dbReference type="ChEBI" id="CHEBI:147287"/>
        <dbReference type="ChEBI" id="CHEBI:456216"/>
        <dbReference type="EC" id="6.3.3.1"/>
    </reaction>
</comment>
<gene>
    <name evidence="16" type="primary">purM</name>
    <name evidence="16" type="ORF">CLORAM_00975</name>
</gene>
<evidence type="ECO:0000256" key="13">
    <source>
        <dbReference type="ARBA" id="ARBA00033093"/>
    </source>
</evidence>
<dbReference type="InterPro" id="IPR036676">
    <property type="entry name" value="PurM-like_C_sf"/>
</dbReference>
<evidence type="ECO:0000256" key="10">
    <source>
        <dbReference type="ARBA" id="ARBA00022840"/>
    </source>
</evidence>
<evidence type="ECO:0000256" key="6">
    <source>
        <dbReference type="ARBA" id="ARBA00022490"/>
    </source>
</evidence>
<comment type="similarity">
    <text evidence="3">Belongs to the AIR synthase family.</text>
</comment>
<organism evidence="16 17">
    <name type="scientific">Thomasclavelia ramosa DSM 1402</name>
    <dbReference type="NCBI Taxonomy" id="445974"/>
    <lineage>
        <taxon>Bacteria</taxon>
        <taxon>Bacillati</taxon>
        <taxon>Bacillota</taxon>
        <taxon>Erysipelotrichia</taxon>
        <taxon>Erysipelotrichales</taxon>
        <taxon>Coprobacillaceae</taxon>
        <taxon>Thomasclavelia</taxon>
    </lineage>
</organism>
<evidence type="ECO:0000256" key="2">
    <source>
        <dbReference type="ARBA" id="ARBA00004686"/>
    </source>
</evidence>
<evidence type="ECO:0000256" key="11">
    <source>
        <dbReference type="ARBA" id="ARBA00031908"/>
    </source>
</evidence>
<proteinExistence type="inferred from homology"/>
<protein>
    <recommendedName>
        <fullName evidence="5">Phosphoribosylformylglycinamidine cyclo-ligase</fullName>
        <ecNumber evidence="4">6.3.3.1</ecNumber>
    </recommendedName>
    <alternativeName>
        <fullName evidence="12">AIR synthase</fullName>
    </alternativeName>
    <alternativeName>
        <fullName evidence="13">AIRS</fullName>
    </alternativeName>
    <alternativeName>
        <fullName evidence="11">Phosphoribosyl-aminoimidazole synthetase</fullName>
    </alternativeName>
</protein>
<evidence type="ECO:0000256" key="8">
    <source>
        <dbReference type="ARBA" id="ARBA00022741"/>
    </source>
</evidence>
<evidence type="ECO:0000256" key="5">
    <source>
        <dbReference type="ARBA" id="ARBA00020367"/>
    </source>
</evidence>
<reference evidence="16" key="2">
    <citation type="submission" date="2014-06" db="EMBL/GenBank/DDBJ databases">
        <title>Draft genome sequence of Clostridium ramosum(DSM 1402).</title>
        <authorList>
            <person name="Sudarsanam P."/>
            <person name="Ley R."/>
            <person name="Guruge J."/>
            <person name="Turnbaugh P.J."/>
            <person name="Mahowald M."/>
            <person name="Liep D."/>
            <person name="Gordon J."/>
        </authorList>
    </citation>
    <scope>NUCLEOTIDE SEQUENCE</scope>
    <source>
        <strain evidence="16">DSM 1402</strain>
    </source>
</reference>
<dbReference type="GO" id="GO:0005829">
    <property type="term" value="C:cytosol"/>
    <property type="evidence" value="ECO:0007669"/>
    <property type="project" value="TreeGrafter"/>
</dbReference>
<dbReference type="AlphaFoldDB" id="B0N3F7"/>
<keyword evidence="7 16" id="KW-0436">Ligase</keyword>
<evidence type="ECO:0000256" key="14">
    <source>
        <dbReference type="ARBA" id="ARBA00049057"/>
    </source>
</evidence>
<sequence>MFIIKEKGGINMINVNKVGEFITLKRKEKGLTQQQLANKLSVSFQAVSKWENGGLPNVEILSDLAALLEITVDELLAGVEKELEGLSYSKAGVDIAYSDAIKREMKQYLKTSDPRVLNGLGPFASLYDISFSDIKHPVLVLKSEEPGSKQKLAMEYGYSESICHDMINHLVNDIVVMGAKPLAVLDTIVCGNAEKETIASLVKGISQACQNNECSLVGGETSIQPQVVEHGVYVLTSSIAGIVAKDKVIDGSKISAGDVILAIASNGLHTNGYSLVRMLMDKYPQIKLERIMNETFIEQIMKPHTPYYQALKGLFTKVSIHGMAHITGGGIEGNLCRVIPDGLTAKIDLAKINILPIFKYIKHRGNIDDKEMLNTFNCGVGFNVVVSQQDKRQVMEHLSEYYPCYEIGVIENGQDKVEFENKLNWL</sequence>
<accession>B0N3F7</accession>
<evidence type="ECO:0000256" key="1">
    <source>
        <dbReference type="ARBA" id="ARBA00004496"/>
    </source>
</evidence>
<dbReference type="GO" id="GO:0005524">
    <property type="term" value="F:ATP binding"/>
    <property type="evidence" value="ECO:0007669"/>
    <property type="project" value="UniProtKB-KW"/>
</dbReference>
<dbReference type="InterPro" id="IPR010982">
    <property type="entry name" value="Lambda_DNA-bd_dom_sf"/>
</dbReference>
<feature type="domain" description="HTH cro/C1-type" evidence="15">
    <location>
        <begin position="22"/>
        <end position="75"/>
    </location>
</feature>
<dbReference type="SUPFAM" id="SSF55326">
    <property type="entry name" value="PurM N-terminal domain-like"/>
    <property type="match status" value="1"/>
</dbReference>
<dbReference type="Pfam" id="PF00586">
    <property type="entry name" value="AIRS"/>
    <property type="match status" value="1"/>
</dbReference>
<dbReference type="SUPFAM" id="SSF56042">
    <property type="entry name" value="PurM C-terminal domain-like"/>
    <property type="match status" value="1"/>
</dbReference>
<dbReference type="GO" id="GO:0004637">
    <property type="term" value="F:phosphoribosylamine-glycine ligase activity"/>
    <property type="evidence" value="ECO:0007669"/>
    <property type="project" value="TreeGrafter"/>
</dbReference>
<dbReference type="CDD" id="cd00093">
    <property type="entry name" value="HTH_XRE"/>
    <property type="match status" value="1"/>
</dbReference>
<dbReference type="EMBL" id="ABFX02000004">
    <property type="protein sequence ID" value="EDS18979.1"/>
    <property type="molecule type" value="Genomic_DNA"/>
</dbReference>
<comment type="subcellular location">
    <subcellularLocation>
        <location evidence="1">Cytoplasm</location>
    </subcellularLocation>
</comment>
<dbReference type="UniPathway" id="UPA00074">
    <property type="reaction ID" value="UER00129"/>
</dbReference>
<dbReference type="InterPro" id="IPR036921">
    <property type="entry name" value="PurM-like_N_sf"/>
</dbReference>
<dbReference type="GO" id="GO:0004641">
    <property type="term" value="F:phosphoribosylformylglycinamidine cyclo-ligase activity"/>
    <property type="evidence" value="ECO:0007669"/>
    <property type="project" value="UniProtKB-EC"/>
</dbReference>
<keyword evidence="8" id="KW-0547">Nucleotide-binding</keyword>
<dbReference type="InterPro" id="IPR016188">
    <property type="entry name" value="PurM-like_N"/>
</dbReference>
<dbReference type="InterPro" id="IPR001387">
    <property type="entry name" value="Cro/C1-type_HTH"/>
</dbReference>
<dbReference type="InterPro" id="IPR004733">
    <property type="entry name" value="PurM_cligase"/>
</dbReference>
<keyword evidence="10" id="KW-0067">ATP-binding</keyword>
<dbReference type="PROSITE" id="PS50943">
    <property type="entry name" value="HTH_CROC1"/>
    <property type="match status" value="1"/>
</dbReference>
<evidence type="ECO:0000256" key="4">
    <source>
        <dbReference type="ARBA" id="ARBA00013047"/>
    </source>
</evidence>
<dbReference type="Pfam" id="PF01381">
    <property type="entry name" value="HTH_3"/>
    <property type="match status" value="1"/>
</dbReference>
<evidence type="ECO:0000256" key="7">
    <source>
        <dbReference type="ARBA" id="ARBA00022598"/>
    </source>
</evidence>
<dbReference type="HOGENOM" id="CLU_047116_1_0_9"/>
<dbReference type="SUPFAM" id="SSF47413">
    <property type="entry name" value="lambda repressor-like DNA-binding domains"/>
    <property type="match status" value="1"/>
</dbReference>
<dbReference type="GO" id="GO:0003677">
    <property type="term" value="F:DNA binding"/>
    <property type="evidence" value="ECO:0007669"/>
    <property type="project" value="InterPro"/>
</dbReference>
<reference evidence="16" key="1">
    <citation type="submission" date="2007-11" db="EMBL/GenBank/DDBJ databases">
        <authorList>
            <person name="Fulton L."/>
            <person name="Clifton S."/>
            <person name="Fulton B."/>
            <person name="Xu J."/>
            <person name="Minx P."/>
            <person name="Pepin K.H."/>
            <person name="Johnson M."/>
            <person name="Thiruvilangam P."/>
            <person name="Bhonagiri V."/>
            <person name="Nash W.E."/>
            <person name="Mardis E.R."/>
            <person name="Wilson R.K."/>
        </authorList>
    </citation>
    <scope>NUCLEOTIDE SEQUENCE [LARGE SCALE GENOMIC DNA]</scope>
    <source>
        <strain evidence="16">DSM 1402</strain>
    </source>
</reference>
<keyword evidence="17" id="KW-1185">Reference proteome</keyword>